<dbReference type="PANTHER" id="PTHR47359:SF3">
    <property type="entry name" value="NLP_P60 DOMAIN-CONTAINING PROTEIN-RELATED"/>
    <property type="match status" value="1"/>
</dbReference>
<dbReference type="InterPro" id="IPR051794">
    <property type="entry name" value="PG_Endopeptidase_C40"/>
</dbReference>
<dbReference type="GO" id="GO:0008234">
    <property type="term" value="F:cysteine-type peptidase activity"/>
    <property type="evidence" value="ECO:0007669"/>
    <property type="project" value="UniProtKB-KW"/>
</dbReference>
<evidence type="ECO:0000256" key="1">
    <source>
        <dbReference type="ARBA" id="ARBA00007074"/>
    </source>
</evidence>
<feature type="domain" description="NlpC/P60" evidence="6">
    <location>
        <begin position="61"/>
        <end position="177"/>
    </location>
</feature>
<comment type="similarity">
    <text evidence="1">Belongs to the peptidase C40 family.</text>
</comment>
<gene>
    <name evidence="7" type="ORF">SAMN06272739_2342</name>
</gene>
<dbReference type="OrthoDB" id="9815778at2"/>
<dbReference type="PROSITE" id="PS51318">
    <property type="entry name" value="TAT"/>
    <property type="match status" value="1"/>
</dbReference>
<keyword evidence="5" id="KW-0732">Signal</keyword>
<proteinExistence type="inferred from homology"/>
<feature type="chain" id="PRO_5012967768" evidence="5">
    <location>
        <begin position="37"/>
        <end position="177"/>
    </location>
</feature>
<keyword evidence="4" id="KW-0788">Thiol protease</keyword>
<sequence length="177" mass="17840">MTTTRTSTISRRSFRGAALALFTGAGIALTPLTATADAGGPAAGAAAAPVAVAAAPVAAPNHAAQVAVDTALAQQGKPYVWGGTGPGGYDCSGLTFSAYQAAGVSIPRTSRAQSTAGVHVDRANLQPGDLIFFYDPVGHVGMYIGNGQMVHSSTYGKPVAVVPVDSMYGYNTARRVV</sequence>
<evidence type="ECO:0000256" key="3">
    <source>
        <dbReference type="ARBA" id="ARBA00022801"/>
    </source>
</evidence>
<accession>A0A286GVE4</accession>
<evidence type="ECO:0000313" key="7">
    <source>
        <dbReference type="EMBL" id="SOD99498.1"/>
    </source>
</evidence>
<dbReference type="EMBL" id="OCNK01000002">
    <property type="protein sequence ID" value="SOD99498.1"/>
    <property type="molecule type" value="Genomic_DNA"/>
</dbReference>
<name>A0A286GVE4_9ACTN</name>
<evidence type="ECO:0000256" key="4">
    <source>
        <dbReference type="ARBA" id="ARBA00022807"/>
    </source>
</evidence>
<dbReference type="InterPro" id="IPR000064">
    <property type="entry name" value="NLP_P60_dom"/>
</dbReference>
<organism evidence="7 8">
    <name type="scientific">Blastococcus haudaquaticus</name>
    <dbReference type="NCBI Taxonomy" id="1938745"/>
    <lineage>
        <taxon>Bacteria</taxon>
        <taxon>Bacillati</taxon>
        <taxon>Actinomycetota</taxon>
        <taxon>Actinomycetes</taxon>
        <taxon>Geodermatophilales</taxon>
        <taxon>Geodermatophilaceae</taxon>
        <taxon>Blastococcus</taxon>
    </lineage>
</organism>
<dbReference type="Gene3D" id="3.90.1720.10">
    <property type="entry name" value="endopeptidase domain like (from Nostoc punctiforme)"/>
    <property type="match status" value="1"/>
</dbReference>
<feature type="signal peptide" evidence="5">
    <location>
        <begin position="1"/>
        <end position="36"/>
    </location>
</feature>
<dbReference type="PROSITE" id="PS51935">
    <property type="entry name" value="NLPC_P60"/>
    <property type="match status" value="1"/>
</dbReference>
<dbReference type="InterPro" id="IPR038765">
    <property type="entry name" value="Papain-like_cys_pep_sf"/>
</dbReference>
<protein>
    <submittedName>
        <fullName evidence="7">Cell wall-associated hydrolase, NlpC family</fullName>
    </submittedName>
</protein>
<dbReference type="Pfam" id="PF00877">
    <property type="entry name" value="NLPC_P60"/>
    <property type="match status" value="1"/>
</dbReference>
<evidence type="ECO:0000256" key="2">
    <source>
        <dbReference type="ARBA" id="ARBA00022670"/>
    </source>
</evidence>
<dbReference type="RefSeq" id="WP_097184006.1">
    <property type="nucleotide sequence ID" value="NZ_OCNK01000002.1"/>
</dbReference>
<dbReference type="AlphaFoldDB" id="A0A286GVE4"/>
<evidence type="ECO:0000313" key="8">
    <source>
        <dbReference type="Proteomes" id="UP000219482"/>
    </source>
</evidence>
<dbReference type="GO" id="GO:0006508">
    <property type="term" value="P:proteolysis"/>
    <property type="evidence" value="ECO:0007669"/>
    <property type="project" value="UniProtKB-KW"/>
</dbReference>
<keyword evidence="8" id="KW-1185">Reference proteome</keyword>
<evidence type="ECO:0000256" key="5">
    <source>
        <dbReference type="SAM" id="SignalP"/>
    </source>
</evidence>
<keyword evidence="3 7" id="KW-0378">Hydrolase</keyword>
<dbReference type="SUPFAM" id="SSF54001">
    <property type="entry name" value="Cysteine proteinases"/>
    <property type="match status" value="1"/>
</dbReference>
<evidence type="ECO:0000259" key="6">
    <source>
        <dbReference type="PROSITE" id="PS51935"/>
    </source>
</evidence>
<reference evidence="8" key="1">
    <citation type="submission" date="2017-09" db="EMBL/GenBank/DDBJ databases">
        <authorList>
            <person name="Varghese N."/>
            <person name="Submissions S."/>
        </authorList>
    </citation>
    <scope>NUCLEOTIDE SEQUENCE [LARGE SCALE GENOMIC DNA]</scope>
    <source>
        <strain evidence="8">DSM 44270</strain>
    </source>
</reference>
<dbReference type="PANTHER" id="PTHR47359">
    <property type="entry name" value="PEPTIDOGLYCAN DL-ENDOPEPTIDASE CWLO"/>
    <property type="match status" value="1"/>
</dbReference>
<dbReference type="Proteomes" id="UP000219482">
    <property type="component" value="Unassembled WGS sequence"/>
</dbReference>
<keyword evidence="2" id="KW-0645">Protease</keyword>
<dbReference type="InterPro" id="IPR006311">
    <property type="entry name" value="TAT_signal"/>
</dbReference>